<evidence type="ECO:0000313" key="3">
    <source>
        <dbReference type="Proteomes" id="UP001419268"/>
    </source>
</evidence>
<name>A0AAP0NWC4_9MAGN</name>
<evidence type="ECO:0000313" key="2">
    <source>
        <dbReference type="EMBL" id="KAK9120100.1"/>
    </source>
</evidence>
<comment type="caution">
    <text evidence="2">The sequence shown here is derived from an EMBL/GenBank/DDBJ whole genome shotgun (WGS) entry which is preliminary data.</text>
</comment>
<dbReference type="EMBL" id="JBBNAG010000007">
    <property type="protein sequence ID" value="KAK9120100.1"/>
    <property type="molecule type" value="Genomic_DNA"/>
</dbReference>
<dbReference type="PANTHER" id="PTHR34946">
    <property type="entry name" value="OS03G0310200 PROTEIN"/>
    <property type="match status" value="1"/>
</dbReference>
<reference evidence="2 3" key="1">
    <citation type="submission" date="2024-01" db="EMBL/GenBank/DDBJ databases">
        <title>Genome assemblies of Stephania.</title>
        <authorList>
            <person name="Yang L."/>
        </authorList>
    </citation>
    <scope>NUCLEOTIDE SEQUENCE [LARGE SCALE GENOMIC DNA]</scope>
    <source>
        <strain evidence="2">JXDWG</strain>
        <tissue evidence="2">Leaf</tissue>
    </source>
</reference>
<dbReference type="PANTHER" id="PTHR34946:SF2">
    <property type="entry name" value="OS04G0386300 PROTEIN"/>
    <property type="match status" value="1"/>
</dbReference>
<dbReference type="GO" id="GO:0009630">
    <property type="term" value="P:gravitropism"/>
    <property type="evidence" value="ECO:0007669"/>
    <property type="project" value="TreeGrafter"/>
</dbReference>
<dbReference type="AlphaFoldDB" id="A0AAP0NWC4"/>
<dbReference type="GO" id="GO:0005634">
    <property type="term" value="C:nucleus"/>
    <property type="evidence" value="ECO:0007669"/>
    <property type="project" value="TreeGrafter"/>
</dbReference>
<organism evidence="2 3">
    <name type="scientific">Stephania cephalantha</name>
    <dbReference type="NCBI Taxonomy" id="152367"/>
    <lineage>
        <taxon>Eukaryota</taxon>
        <taxon>Viridiplantae</taxon>
        <taxon>Streptophyta</taxon>
        <taxon>Embryophyta</taxon>
        <taxon>Tracheophyta</taxon>
        <taxon>Spermatophyta</taxon>
        <taxon>Magnoliopsida</taxon>
        <taxon>Ranunculales</taxon>
        <taxon>Menispermaceae</taxon>
        <taxon>Menispermoideae</taxon>
        <taxon>Cissampelideae</taxon>
        <taxon>Stephania</taxon>
    </lineage>
</organism>
<accession>A0AAP0NWC4</accession>
<keyword evidence="3" id="KW-1185">Reference proteome</keyword>
<sequence length="179" mass="20454">MSSPSLGSSLCESCPMEDQRELQLLPTPSTRRITGWALGQAVSSNLAVAEPVDVPSLDLQLSINHQPIRRTSDFMQKRRPVCKNSDAKIDLSRIEALRWHSAEQIRLAAIERAYAEQIRELTRKEMELAQSEFARARLMWKKVQEEVENAERQKARATLQIDSSCMEITCQACQQRFRP</sequence>
<gene>
    <name evidence="2" type="ORF">Scep_018193</name>
</gene>
<evidence type="ECO:0000256" key="1">
    <source>
        <dbReference type="SAM" id="Coils"/>
    </source>
</evidence>
<feature type="coiled-coil region" evidence="1">
    <location>
        <begin position="107"/>
        <end position="160"/>
    </location>
</feature>
<dbReference type="Proteomes" id="UP001419268">
    <property type="component" value="Unassembled WGS sequence"/>
</dbReference>
<keyword evidence="1" id="KW-0175">Coiled coil</keyword>
<proteinExistence type="predicted"/>
<protein>
    <submittedName>
        <fullName evidence="2">Uncharacterized protein</fullName>
    </submittedName>
</protein>